<evidence type="ECO:0000259" key="3">
    <source>
        <dbReference type="Pfam" id="PF13581"/>
    </source>
</evidence>
<dbReference type="SUPFAM" id="SSF55874">
    <property type="entry name" value="ATPase domain of HSP90 chaperone/DNA topoisomerase II/histidine kinase"/>
    <property type="match status" value="1"/>
</dbReference>
<comment type="caution">
    <text evidence="4">The sequence shown here is derived from an EMBL/GenBank/DDBJ whole genome shotgun (WGS) entry which is preliminary data.</text>
</comment>
<dbReference type="InterPro" id="IPR036890">
    <property type="entry name" value="HATPase_C_sf"/>
</dbReference>
<dbReference type="InterPro" id="IPR050267">
    <property type="entry name" value="Anti-sigma-factor_SerPK"/>
</dbReference>
<dbReference type="EMBL" id="PYAX01000014">
    <property type="protein sequence ID" value="PSL52329.1"/>
    <property type="molecule type" value="Genomic_DNA"/>
</dbReference>
<evidence type="ECO:0000256" key="1">
    <source>
        <dbReference type="ARBA" id="ARBA00022527"/>
    </source>
</evidence>
<keyword evidence="1" id="KW-0418">Kinase</keyword>
<dbReference type="RefSeq" id="WP_106619214.1">
    <property type="nucleotide sequence ID" value="NZ_PYAX01000014.1"/>
</dbReference>
<gene>
    <name evidence="4" type="ORF">B0I31_114156</name>
</gene>
<feature type="compositionally biased region" description="Basic and acidic residues" evidence="2">
    <location>
        <begin position="1"/>
        <end position="10"/>
    </location>
</feature>
<evidence type="ECO:0000313" key="4">
    <source>
        <dbReference type="EMBL" id="PSL52329.1"/>
    </source>
</evidence>
<sequence>MTDAHADPDHPRRRPFPDIDTTTGSREAKTVTQDERGADGHAEEGRVADQAEFEVSLPCDNLAAVRRRIGDALHPHDDDFVHDVQLVATELASNACDHADDPRYLLLRREIHPDRGPELVVEAHDATPDRTPVVGFSSISPHRGNGMKIVQTICNDWGVRHEDAGKVVWGRIPMP</sequence>
<organism evidence="4 5">
    <name type="scientific">Saccharothrix carnea</name>
    <dbReference type="NCBI Taxonomy" id="1280637"/>
    <lineage>
        <taxon>Bacteria</taxon>
        <taxon>Bacillati</taxon>
        <taxon>Actinomycetota</taxon>
        <taxon>Actinomycetes</taxon>
        <taxon>Pseudonocardiales</taxon>
        <taxon>Pseudonocardiaceae</taxon>
        <taxon>Saccharothrix</taxon>
    </lineage>
</organism>
<evidence type="ECO:0000256" key="2">
    <source>
        <dbReference type="SAM" id="MobiDB-lite"/>
    </source>
</evidence>
<dbReference type="Pfam" id="PF13581">
    <property type="entry name" value="HATPase_c_2"/>
    <property type="match status" value="1"/>
</dbReference>
<dbReference type="AlphaFoldDB" id="A0A2P8I1I2"/>
<dbReference type="OrthoDB" id="3527613at2"/>
<reference evidence="4 5" key="1">
    <citation type="submission" date="2018-03" db="EMBL/GenBank/DDBJ databases">
        <title>Genomic Encyclopedia of Type Strains, Phase III (KMG-III): the genomes of soil and plant-associated and newly described type strains.</title>
        <authorList>
            <person name="Whitman W."/>
        </authorList>
    </citation>
    <scope>NUCLEOTIDE SEQUENCE [LARGE SCALE GENOMIC DNA]</scope>
    <source>
        <strain evidence="4 5">CGMCC 4.7097</strain>
    </source>
</reference>
<feature type="domain" description="Histidine kinase/HSP90-like ATPase" evidence="3">
    <location>
        <begin position="59"/>
        <end position="169"/>
    </location>
</feature>
<dbReference type="PANTHER" id="PTHR35526">
    <property type="entry name" value="ANTI-SIGMA-F FACTOR RSBW-RELATED"/>
    <property type="match status" value="1"/>
</dbReference>
<keyword evidence="1" id="KW-0723">Serine/threonine-protein kinase</keyword>
<feature type="region of interest" description="Disordered" evidence="2">
    <location>
        <begin position="1"/>
        <end position="49"/>
    </location>
</feature>
<dbReference type="GO" id="GO:0004674">
    <property type="term" value="F:protein serine/threonine kinase activity"/>
    <property type="evidence" value="ECO:0007669"/>
    <property type="project" value="UniProtKB-KW"/>
</dbReference>
<dbReference type="Proteomes" id="UP000241118">
    <property type="component" value="Unassembled WGS sequence"/>
</dbReference>
<protein>
    <recommendedName>
        <fullName evidence="3">Histidine kinase/HSP90-like ATPase domain-containing protein</fullName>
    </recommendedName>
</protein>
<name>A0A2P8I1I2_SACCR</name>
<dbReference type="Gene3D" id="3.30.565.10">
    <property type="entry name" value="Histidine kinase-like ATPase, C-terminal domain"/>
    <property type="match status" value="1"/>
</dbReference>
<dbReference type="CDD" id="cd16936">
    <property type="entry name" value="HATPase_RsbW-like"/>
    <property type="match status" value="1"/>
</dbReference>
<keyword evidence="1" id="KW-0808">Transferase</keyword>
<dbReference type="InterPro" id="IPR003594">
    <property type="entry name" value="HATPase_dom"/>
</dbReference>
<proteinExistence type="predicted"/>
<feature type="compositionally biased region" description="Basic and acidic residues" evidence="2">
    <location>
        <begin position="26"/>
        <end position="49"/>
    </location>
</feature>
<dbReference type="PANTHER" id="PTHR35526:SF3">
    <property type="entry name" value="ANTI-SIGMA-F FACTOR RSBW"/>
    <property type="match status" value="1"/>
</dbReference>
<accession>A0A2P8I1I2</accession>
<evidence type="ECO:0000313" key="5">
    <source>
        <dbReference type="Proteomes" id="UP000241118"/>
    </source>
</evidence>
<keyword evidence="5" id="KW-1185">Reference proteome</keyword>